<organism evidence="1 2">
    <name type="scientific">Flavobacterium aureirubrum</name>
    <dbReference type="NCBI Taxonomy" id="3133147"/>
    <lineage>
        <taxon>Bacteria</taxon>
        <taxon>Pseudomonadati</taxon>
        <taxon>Bacteroidota</taxon>
        <taxon>Flavobacteriia</taxon>
        <taxon>Flavobacteriales</taxon>
        <taxon>Flavobacteriaceae</taxon>
        <taxon>Flavobacterium</taxon>
    </lineage>
</organism>
<gene>
    <name evidence="1" type="ORF">WFZ85_06835</name>
</gene>
<dbReference type="RefSeq" id="WP_342695545.1">
    <property type="nucleotide sequence ID" value="NZ_JBCGDO010000006.1"/>
</dbReference>
<dbReference type="Proteomes" id="UP001460072">
    <property type="component" value="Unassembled WGS sequence"/>
</dbReference>
<accession>A0ABU9N3M7</accession>
<reference evidence="1 2" key="1">
    <citation type="submission" date="2024-03" db="EMBL/GenBank/DDBJ databases">
        <title>Two novel species of the genus Flavobacterium exhibiting potentially degradation of complex polysaccharides.</title>
        <authorList>
            <person name="Lian X."/>
        </authorList>
    </citation>
    <scope>NUCLEOTIDE SEQUENCE [LARGE SCALE GENOMIC DNA]</scope>
    <source>
        <strain evidence="2">j3</strain>
    </source>
</reference>
<evidence type="ECO:0000313" key="2">
    <source>
        <dbReference type="Proteomes" id="UP001460072"/>
    </source>
</evidence>
<name>A0ABU9N3M7_9FLAO</name>
<evidence type="ECO:0000313" key="1">
    <source>
        <dbReference type="EMBL" id="MEM0542326.1"/>
    </source>
</evidence>
<evidence type="ECO:0008006" key="3">
    <source>
        <dbReference type="Google" id="ProtNLM"/>
    </source>
</evidence>
<protein>
    <recommendedName>
        <fullName evidence="3">Lipoprotein</fullName>
    </recommendedName>
</protein>
<keyword evidence="2" id="KW-1185">Reference proteome</keyword>
<proteinExistence type="predicted"/>
<sequence>MVKHVILIVLLLQISCSTKKNEFNQYRYKISRFTIKPLENLELYKVIDTSSIYILTNIYNFGKQDINIPQALKFYKNGRIAKFKNSKYNSIELLNPKRAEMGFYKLYKNELEIEFMSNSAQSGNFLVKKKIMINKDTITSFYGDFKYEYIKYKLPDNYLIYSPDW</sequence>
<dbReference type="EMBL" id="JBCGDO010000006">
    <property type="protein sequence ID" value="MEM0542326.1"/>
    <property type="molecule type" value="Genomic_DNA"/>
</dbReference>
<comment type="caution">
    <text evidence="1">The sequence shown here is derived from an EMBL/GenBank/DDBJ whole genome shotgun (WGS) entry which is preliminary data.</text>
</comment>